<comment type="caution">
    <text evidence="2">The sequence shown here is derived from an EMBL/GenBank/DDBJ whole genome shotgun (WGS) entry which is preliminary data.</text>
</comment>
<organism evidence="2 3">
    <name type="scientific">Seminavis robusta</name>
    <dbReference type="NCBI Taxonomy" id="568900"/>
    <lineage>
        <taxon>Eukaryota</taxon>
        <taxon>Sar</taxon>
        <taxon>Stramenopiles</taxon>
        <taxon>Ochrophyta</taxon>
        <taxon>Bacillariophyta</taxon>
        <taxon>Bacillariophyceae</taxon>
        <taxon>Bacillariophycidae</taxon>
        <taxon>Naviculales</taxon>
        <taxon>Naviculaceae</taxon>
        <taxon>Seminavis</taxon>
    </lineage>
</organism>
<evidence type="ECO:0000256" key="1">
    <source>
        <dbReference type="SAM" id="MobiDB-lite"/>
    </source>
</evidence>
<proteinExistence type="predicted"/>
<evidence type="ECO:0000313" key="3">
    <source>
        <dbReference type="Proteomes" id="UP001153069"/>
    </source>
</evidence>
<gene>
    <name evidence="2" type="ORF">SEMRO_699_G189510.1</name>
</gene>
<keyword evidence="3" id="KW-1185">Reference proteome</keyword>
<sequence>MIDPPASAEEEEAPARCYKDNDDSSGEDEKKKYPEEFFQQWLDKNKKELTDKVPTMDPSRAKFFQAACQHVQDCQTDLATATKKRDEIQKHKPVDKDALEKANQAVDAAAKALAQSKDDALKQSIPLLDAWDSHTMADDTHKLLLVTDVLLQATPKGLAQYCASATDDQAKALVQLLQDPRQYPLLETMVLAGGAKNGKYGAALELYNALEPHMIHPKDPVLQRLRLAVALELAEPIGAFHLDGIYIDPIHRYCHYQDAWRFGALDPVFGTVFGVWEMRMIVDSLAPDDQLAWCREMMRNYRPDHMLLADKWRYCRIVRSDVFYTGRPNWDPNRPLDFPQILSGGGECGPRAWMGRFACKAFGIPTWGVKEPGHAAMSRWTADEGWVVCLGAAMKVAWWDSEHGLHFQVDAAARKVLAPKDDLGKPNVAYGVKILAMEWIAHLNGESPGQVVRNCMPDPKALWFSLSLMQRKRIAPPPSELDDDDDIVTIHNNNTKSQPPIPQLERLLLRNQTITEDIVTLGNGTVIIPAANTSDPTKNTGNVLFMDSFLGGKQLFIKDKDGHVEYTLTSPPPGGKYQLTCHCVNVHDDKVKPPLLVTIDGGEDGDDRGDDGVILPHADDKLCSVYSVALPYTKGMWQETAPVVVEVPTGVSTCKIALSRDGSTGTARGLVLKELKLVPLKKLE</sequence>
<evidence type="ECO:0000313" key="2">
    <source>
        <dbReference type="EMBL" id="CAB9515208.1"/>
    </source>
</evidence>
<name>A0A9N8E6E3_9STRA</name>
<accession>A0A9N8E6E3</accession>
<dbReference type="Proteomes" id="UP001153069">
    <property type="component" value="Unassembled WGS sequence"/>
</dbReference>
<dbReference type="EMBL" id="CAICTM010000698">
    <property type="protein sequence ID" value="CAB9515208.1"/>
    <property type="molecule type" value="Genomic_DNA"/>
</dbReference>
<dbReference type="OrthoDB" id="46119at2759"/>
<feature type="compositionally biased region" description="Basic and acidic residues" evidence="1">
    <location>
        <begin position="13"/>
        <end position="33"/>
    </location>
</feature>
<dbReference type="AlphaFoldDB" id="A0A9N8E6E3"/>
<feature type="region of interest" description="Disordered" evidence="1">
    <location>
        <begin position="1"/>
        <end position="33"/>
    </location>
</feature>
<protein>
    <submittedName>
        <fullName evidence="2">Sulfatase-modifying factor enzyme 1</fullName>
    </submittedName>
</protein>
<reference evidence="2" key="1">
    <citation type="submission" date="2020-06" db="EMBL/GenBank/DDBJ databases">
        <authorList>
            <consortium name="Plant Systems Biology data submission"/>
        </authorList>
    </citation>
    <scope>NUCLEOTIDE SEQUENCE</scope>
    <source>
        <strain evidence="2">D6</strain>
    </source>
</reference>